<name>A0A081BI41_9LACO</name>
<evidence type="ECO:0000313" key="1">
    <source>
        <dbReference type="EMBL" id="GAK47709.1"/>
    </source>
</evidence>
<comment type="caution">
    <text evidence="1">The sequence shown here is derived from an EMBL/GenBank/DDBJ whole genome shotgun (WGS) entry which is preliminary data.</text>
</comment>
<proteinExistence type="predicted"/>
<dbReference type="AlphaFoldDB" id="A0A081BI41"/>
<dbReference type="STRING" id="1291743.LOSG293_110250"/>
<reference evidence="1" key="1">
    <citation type="journal article" date="2014" name="Genome Announc.">
        <title>Draft Genome Sequence of Lactobacillus oryzae Strain SG293T.</title>
        <authorList>
            <person name="Tanizawa Y."/>
            <person name="Fujisawa T."/>
            <person name="Mochizuki T."/>
            <person name="Kaminuma E."/>
            <person name="Nakamura Y."/>
            <person name="Tohno M."/>
        </authorList>
    </citation>
    <scope>NUCLEOTIDE SEQUENCE [LARGE SCALE GENOMIC DNA]</scope>
    <source>
        <strain evidence="1">SG293</strain>
    </source>
</reference>
<dbReference type="Proteomes" id="UP000028700">
    <property type="component" value="Unassembled WGS sequence"/>
</dbReference>
<accession>A0A081BI41</accession>
<organism evidence="1 2">
    <name type="scientific">Secundilactobacillus oryzae JCM 18671</name>
    <dbReference type="NCBI Taxonomy" id="1291743"/>
    <lineage>
        <taxon>Bacteria</taxon>
        <taxon>Bacillati</taxon>
        <taxon>Bacillota</taxon>
        <taxon>Bacilli</taxon>
        <taxon>Lactobacillales</taxon>
        <taxon>Lactobacillaceae</taxon>
        <taxon>Secundilactobacillus</taxon>
    </lineage>
</organism>
<protein>
    <submittedName>
        <fullName evidence="1">Uncharacterized protein</fullName>
    </submittedName>
</protein>
<dbReference type="RefSeq" id="WP_034527317.1">
    <property type="nucleotide sequence ID" value="NZ_BBAZ01000001.1"/>
</dbReference>
<evidence type="ECO:0000313" key="2">
    <source>
        <dbReference type="Proteomes" id="UP000028700"/>
    </source>
</evidence>
<gene>
    <name evidence="1" type="ORF">LOSG293_110250</name>
</gene>
<dbReference type="EMBL" id="BBJM01000011">
    <property type="protein sequence ID" value="GAK47709.1"/>
    <property type="molecule type" value="Genomic_DNA"/>
</dbReference>
<dbReference type="OrthoDB" id="9815896at2"/>
<dbReference type="eggNOG" id="ENOG50309BH">
    <property type="taxonomic scope" value="Bacteria"/>
</dbReference>
<keyword evidence="2" id="KW-1185">Reference proteome</keyword>
<sequence>MSEKIIDLSPIHIVTTYDRPILANGMAGVALIEAGAKEGLETYRNVGQVEPVHEVDTYEYNFAEKYFSNENSPLFQIITYAASDAVPASEGAAEQPTVSAADAAVAAVKKYYEAGAEYFVIKVDKSNQDVAIAVSNFVEAQDNKVLILDIPTADSHPDFSYLTPIKGNKATLVLSLVKYGETDADYQLAATFLAEYANSSVGRDPEFIHKLDGLTPQDLYEFNAETLAKYYTPYNVVTYEYRNGVPMFSGNKSQSGDQFAIMLIRDAIANDITAKSVNLFINNGRIPYDQTGIDMFSGQIKLTLDSYVQRGLIRDNYTIVTVNSDDVPDYKKASGKLTGMGWKYQPVFSIDDVTFAQTLVLPEQA</sequence>